<evidence type="ECO:0000313" key="2">
    <source>
        <dbReference type="EMBL" id="JAV77971.1"/>
    </source>
</evidence>
<proteinExistence type="predicted"/>
<accession>A0A1Y1LY01</accession>
<sequence>MTNVKEDTRQVSARVGIPTQLDHTQQTEHQGLAILRAEAQVHQAVEVPAVKLVMQRSRARYADQIRNEKRQEKQLRISIEVNRSLNLRVLALVEVAPDRVQFGVTFEVFSRKRQKLKQQVKVEPQQDDVEVAVLEGLPCQKSIINRPLVLKDATNIETSA</sequence>
<dbReference type="EMBL" id="GEZM01045026">
    <property type="protein sequence ID" value="JAV77971.1"/>
    <property type="molecule type" value="Transcribed_RNA"/>
</dbReference>
<name>A0A1Y1LY01_PHOPY</name>
<dbReference type="EMBL" id="GEZM01045027">
    <property type="protein sequence ID" value="JAV77969.1"/>
    <property type="molecule type" value="Transcribed_RNA"/>
</dbReference>
<organism evidence="2">
    <name type="scientific">Photinus pyralis</name>
    <name type="common">Common eastern firefly</name>
    <name type="synonym">Lampyris pyralis</name>
    <dbReference type="NCBI Taxonomy" id="7054"/>
    <lineage>
        <taxon>Eukaryota</taxon>
        <taxon>Metazoa</taxon>
        <taxon>Ecdysozoa</taxon>
        <taxon>Arthropoda</taxon>
        <taxon>Hexapoda</taxon>
        <taxon>Insecta</taxon>
        <taxon>Pterygota</taxon>
        <taxon>Neoptera</taxon>
        <taxon>Endopterygota</taxon>
        <taxon>Coleoptera</taxon>
        <taxon>Polyphaga</taxon>
        <taxon>Elateriformia</taxon>
        <taxon>Elateroidea</taxon>
        <taxon>Lampyridae</taxon>
        <taxon>Lampyrinae</taxon>
        <taxon>Photinus</taxon>
    </lineage>
</organism>
<reference evidence="2" key="1">
    <citation type="journal article" date="2016" name="Sci. Rep.">
        <title>Molecular characterization of firefly nuptial gifts: a multi-omics approach sheds light on postcopulatory sexual selection.</title>
        <authorList>
            <person name="Al-Wathiqui N."/>
            <person name="Fallon T.R."/>
            <person name="South A."/>
            <person name="Weng J.K."/>
            <person name="Lewis S.M."/>
        </authorList>
    </citation>
    <scope>NUCLEOTIDE SEQUENCE</scope>
</reference>
<feature type="region of interest" description="Disordered" evidence="1">
    <location>
        <begin position="1"/>
        <end position="22"/>
    </location>
</feature>
<protein>
    <submittedName>
        <fullName evidence="2">Uncharacterized protein</fullName>
    </submittedName>
</protein>
<evidence type="ECO:0000256" key="1">
    <source>
        <dbReference type="SAM" id="MobiDB-lite"/>
    </source>
</evidence>
<dbReference type="AlphaFoldDB" id="A0A1Y1LY01"/>